<evidence type="ECO:0000256" key="6">
    <source>
        <dbReference type="ARBA" id="ARBA00044550"/>
    </source>
</evidence>
<proteinExistence type="predicted"/>
<evidence type="ECO:0000313" key="9">
    <source>
        <dbReference type="EMBL" id="MBC9824730.1"/>
    </source>
</evidence>
<evidence type="ECO:0000256" key="5">
    <source>
        <dbReference type="ARBA" id="ARBA00044535"/>
    </source>
</evidence>
<dbReference type="InterPro" id="IPR001650">
    <property type="entry name" value="Helicase_C-like"/>
</dbReference>
<dbReference type="InterPro" id="IPR011545">
    <property type="entry name" value="DEAD/DEAH_box_helicase_dom"/>
</dbReference>
<accession>A0ABR7TAE1</accession>
<evidence type="ECO:0000313" key="10">
    <source>
        <dbReference type="Proteomes" id="UP000638836"/>
    </source>
</evidence>
<dbReference type="InterPro" id="IPR032284">
    <property type="entry name" value="RecQ_Zn-bd"/>
</dbReference>
<sequence length="494" mass="56754">MVQIDSNRKESDCVTNKDLIKQNLENYFGYTSFREGQEEAVLAALEGKDTLIMLPTGTGKSICYQLTGYCLDGLVIIVSPLLSLMQDQVEQLKLNGEKRVAAINSLMNVREKDWVLKHLSDYKFIFLSPEMLRQEYVITSLKKVPICLFAIDEAHCISQWGLDFRPDYLDLGLIRQQLNFPLTMALTATATQRVREEILTSLQINNEKTKQIIYSVDRSNIAFYAQICDHNKNEELLKQVQRLKKPGIIYFSSKKTADETAELIRQETTITAESYHSDIEAEDKIKIQQQFIYDEIDIICATSAFGMGINKSNIRFVIHYHLPGSPEAYLQEVGRCGRDGKPSLALLLYEKGDSIIQFRLQESSLPTIDMLEYSYRKGKVLEGSCSPVQKVLIENYLNANIPIEAAKSQVKSREVSKQQQLYYMIDYAETASCKRAFLLHYFNERLEHKPSQCCSSCHLELADFYEKNDLKQKKESEPEKNWEEILKELFLIGN</sequence>
<dbReference type="PANTHER" id="PTHR13710">
    <property type="entry name" value="DNA HELICASE RECQ FAMILY MEMBER"/>
    <property type="match status" value="1"/>
</dbReference>
<dbReference type="Pfam" id="PF16124">
    <property type="entry name" value="RecQ_Zn_bind"/>
    <property type="match status" value="1"/>
</dbReference>
<keyword evidence="10" id="KW-1185">Reference proteome</keyword>
<dbReference type="SUPFAM" id="SSF52540">
    <property type="entry name" value="P-loop containing nucleoside triphosphate hydrolases"/>
    <property type="match status" value="1"/>
</dbReference>
<reference evidence="9 10" key="1">
    <citation type="journal article" date="2020" name="Microorganisms">
        <title>New Insight into Antimicrobial Compounds from Food and Marine-Sourced Carnobacterium Species through Phenotype and Genome Analyses.</title>
        <authorList>
            <person name="Begrem S."/>
            <person name="Ivaniuk F."/>
            <person name="Gigout-Chevalier F."/>
            <person name="Kolypczuk L."/>
            <person name="Bonnetot S."/>
            <person name="Leroi F."/>
            <person name="Grovel O."/>
            <person name="Delbarre-Ladrat C."/>
            <person name="Passerini D."/>
        </authorList>
    </citation>
    <scope>NUCLEOTIDE SEQUENCE [LARGE SCALE GENOMIC DNA]</scope>
    <source>
        <strain evidence="9 10">MIP2551</strain>
    </source>
</reference>
<evidence type="ECO:0000256" key="4">
    <source>
        <dbReference type="ARBA" id="ARBA00022840"/>
    </source>
</evidence>
<dbReference type="Gene3D" id="3.40.50.300">
    <property type="entry name" value="P-loop containing nucleotide triphosphate hydrolases"/>
    <property type="match status" value="2"/>
</dbReference>
<feature type="domain" description="Helicase C-terminal" evidence="8">
    <location>
        <begin position="232"/>
        <end position="379"/>
    </location>
</feature>
<dbReference type="SMART" id="SM00490">
    <property type="entry name" value="HELICc"/>
    <property type="match status" value="1"/>
</dbReference>
<dbReference type="SMART" id="SM00487">
    <property type="entry name" value="DEXDc"/>
    <property type="match status" value="1"/>
</dbReference>
<dbReference type="InterPro" id="IPR004589">
    <property type="entry name" value="DNA_helicase_ATP-dep_RecQ"/>
</dbReference>
<dbReference type="PROSITE" id="PS51192">
    <property type="entry name" value="HELICASE_ATP_BIND_1"/>
    <property type="match status" value="1"/>
</dbReference>
<dbReference type="Pfam" id="PF00270">
    <property type="entry name" value="DEAD"/>
    <property type="match status" value="1"/>
</dbReference>
<dbReference type="EMBL" id="WNJQ01000002">
    <property type="protein sequence ID" value="MBC9824730.1"/>
    <property type="molecule type" value="Genomic_DNA"/>
</dbReference>
<dbReference type="GO" id="GO:0016787">
    <property type="term" value="F:hydrolase activity"/>
    <property type="evidence" value="ECO:0007669"/>
    <property type="project" value="UniProtKB-KW"/>
</dbReference>
<dbReference type="CDD" id="cd17920">
    <property type="entry name" value="DEXHc_RecQ"/>
    <property type="match status" value="1"/>
</dbReference>
<dbReference type="Proteomes" id="UP000638836">
    <property type="component" value="Unassembled WGS sequence"/>
</dbReference>
<keyword evidence="1" id="KW-0547">Nucleotide-binding</keyword>
<dbReference type="InterPro" id="IPR027417">
    <property type="entry name" value="P-loop_NTPase"/>
</dbReference>
<evidence type="ECO:0000256" key="3">
    <source>
        <dbReference type="ARBA" id="ARBA00022806"/>
    </source>
</evidence>
<dbReference type="NCBIfam" id="TIGR00614">
    <property type="entry name" value="recQ_fam"/>
    <property type="match status" value="1"/>
</dbReference>
<keyword evidence="3 9" id="KW-0347">Helicase</keyword>
<protein>
    <recommendedName>
        <fullName evidence="5">ATP-dependent DNA helicase RecQ</fullName>
    </recommendedName>
    <alternativeName>
        <fullName evidence="6">DNA 3'-5' helicase RecQ</fullName>
    </alternativeName>
</protein>
<name>A0ABR7TAE1_9LACT</name>
<dbReference type="InterPro" id="IPR014001">
    <property type="entry name" value="Helicase_ATP-bd"/>
</dbReference>
<evidence type="ECO:0000256" key="1">
    <source>
        <dbReference type="ARBA" id="ARBA00022741"/>
    </source>
</evidence>
<evidence type="ECO:0000259" key="8">
    <source>
        <dbReference type="PROSITE" id="PS51194"/>
    </source>
</evidence>
<keyword evidence="2 9" id="KW-0378">Hydrolase</keyword>
<evidence type="ECO:0000259" key="7">
    <source>
        <dbReference type="PROSITE" id="PS51192"/>
    </source>
</evidence>
<keyword evidence="4" id="KW-0067">ATP-binding</keyword>
<dbReference type="Pfam" id="PF00271">
    <property type="entry name" value="Helicase_C"/>
    <property type="match status" value="1"/>
</dbReference>
<feature type="domain" description="Helicase ATP-binding" evidence="7">
    <location>
        <begin position="41"/>
        <end position="208"/>
    </location>
</feature>
<evidence type="ECO:0000256" key="2">
    <source>
        <dbReference type="ARBA" id="ARBA00022801"/>
    </source>
</evidence>
<dbReference type="GO" id="GO:0003678">
    <property type="term" value="F:DNA helicase activity"/>
    <property type="evidence" value="ECO:0007669"/>
    <property type="project" value="UniProtKB-EC"/>
</dbReference>
<organism evidence="9 10">
    <name type="scientific">Carnobacterium inhibens</name>
    <dbReference type="NCBI Taxonomy" id="147709"/>
    <lineage>
        <taxon>Bacteria</taxon>
        <taxon>Bacillati</taxon>
        <taxon>Bacillota</taxon>
        <taxon>Bacilli</taxon>
        <taxon>Lactobacillales</taxon>
        <taxon>Carnobacteriaceae</taxon>
        <taxon>Carnobacterium</taxon>
    </lineage>
</organism>
<gene>
    <name evidence="9" type="ORF">GLO26_02645</name>
</gene>
<dbReference type="PANTHER" id="PTHR13710:SF84">
    <property type="entry name" value="ATP-DEPENDENT DNA HELICASE RECS-RELATED"/>
    <property type="match status" value="1"/>
</dbReference>
<comment type="caution">
    <text evidence="9">The sequence shown here is derived from an EMBL/GenBank/DDBJ whole genome shotgun (WGS) entry which is preliminary data.</text>
</comment>
<dbReference type="PROSITE" id="PS51194">
    <property type="entry name" value="HELICASE_CTER"/>
    <property type="match status" value="1"/>
</dbReference>